<reference evidence="1 2" key="1">
    <citation type="submission" date="2018-09" db="EMBL/GenBank/DDBJ databases">
        <title>Evolutionary history of phycoerythrin pigmentation in the water bloom-forming cyanobacterium Microcystis aeruginosa.</title>
        <authorList>
            <person name="Tanabe Y."/>
            <person name="Tanabe Y."/>
            <person name="Yamaguchi H."/>
        </authorList>
    </citation>
    <scope>NUCLEOTIDE SEQUENCE [LARGE SCALE GENOMIC DNA]</scope>
    <source>
        <strain evidence="1 2">NIES-2520</strain>
    </source>
</reference>
<gene>
    <name evidence="1" type="ORF">MiTe_00940</name>
</gene>
<dbReference type="AlphaFoldDB" id="A0A5A5RG79"/>
<evidence type="ECO:0000313" key="1">
    <source>
        <dbReference type="EMBL" id="GCA74118.1"/>
    </source>
</evidence>
<organism evidence="1 2">
    <name type="scientific">Microcystis aeruginosa NIES-2520</name>
    <dbReference type="NCBI Taxonomy" id="2303982"/>
    <lineage>
        <taxon>Bacteria</taxon>
        <taxon>Bacillati</taxon>
        <taxon>Cyanobacteriota</taxon>
        <taxon>Cyanophyceae</taxon>
        <taxon>Oscillatoriophycideae</taxon>
        <taxon>Chroococcales</taxon>
        <taxon>Microcystaceae</taxon>
        <taxon>Microcystis</taxon>
    </lineage>
</organism>
<proteinExistence type="predicted"/>
<sequence>MVIVDNFLANIGDNFKGLALLITDEGIHLSTGQNL</sequence>
<name>A0A5A5RG79_MICAE</name>
<dbReference type="Proteomes" id="UP000324917">
    <property type="component" value="Unassembled WGS sequence"/>
</dbReference>
<accession>A0A5A5RG79</accession>
<comment type="caution">
    <text evidence="1">The sequence shown here is derived from an EMBL/GenBank/DDBJ whole genome shotgun (WGS) entry which is preliminary data.</text>
</comment>
<protein>
    <submittedName>
        <fullName evidence="1">Uncharacterized protein</fullName>
    </submittedName>
</protein>
<evidence type="ECO:0000313" key="2">
    <source>
        <dbReference type="Proteomes" id="UP000324917"/>
    </source>
</evidence>
<dbReference type="EMBL" id="BHVP01000011">
    <property type="protein sequence ID" value="GCA74118.1"/>
    <property type="molecule type" value="Genomic_DNA"/>
</dbReference>